<dbReference type="GO" id="GO:0006189">
    <property type="term" value="P:'de novo' IMP biosynthetic process"/>
    <property type="evidence" value="ECO:0007669"/>
    <property type="project" value="UniProtKB-UniRule"/>
</dbReference>
<dbReference type="Pfam" id="PF02769">
    <property type="entry name" value="AIRS_C"/>
    <property type="match status" value="1"/>
</dbReference>
<dbReference type="GO" id="GO:0004641">
    <property type="term" value="F:phosphoribosylformylglycinamidine cyclo-ligase activity"/>
    <property type="evidence" value="ECO:0007669"/>
    <property type="project" value="UniProtKB-UniRule"/>
</dbReference>
<evidence type="ECO:0000313" key="16">
    <source>
        <dbReference type="Proteomes" id="UP000234857"/>
    </source>
</evidence>
<comment type="catalytic activity">
    <reaction evidence="11 12">
        <text>2-formamido-N(1)-(5-O-phospho-beta-D-ribosyl)acetamidine + ATP = 5-amino-1-(5-phospho-beta-D-ribosyl)imidazole + ADP + phosphate + H(+)</text>
        <dbReference type="Rhea" id="RHEA:23032"/>
        <dbReference type="ChEBI" id="CHEBI:15378"/>
        <dbReference type="ChEBI" id="CHEBI:30616"/>
        <dbReference type="ChEBI" id="CHEBI:43474"/>
        <dbReference type="ChEBI" id="CHEBI:137981"/>
        <dbReference type="ChEBI" id="CHEBI:147287"/>
        <dbReference type="ChEBI" id="CHEBI:456216"/>
        <dbReference type="EC" id="6.3.3.1"/>
    </reaction>
</comment>
<feature type="domain" description="PurM-like N-terminal" evidence="13">
    <location>
        <begin position="55"/>
        <end position="160"/>
    </location>
</feature>
<dbReference type="EMBL" id="PKTG01000084">
    <property type="protein sequence ID" value="PLX17602.1"/>
    <property type="molecule type" value="Genomic_DNA"/>
</dbReference>
<evidence type="ECO:0000256" key="12">
    <source>
        <dbReference type="HAMAP-Rule" id="MF_00741"/>
    </source>
</evidence>
<dbReference type="GO" id="GO:0005829">
    <property type="term" value="C:cytosol"/>
    <property type="evidence" value="ECO:0007669"/>
    <property type="project" value="TreeGrafter"/>
</dbReference>
<dbReference type="CDD" id="cd02196">
    <property type="entry name" value="PurM"/>
    <property type="match status" value="1"/>
</dbReference>
<evidence type="ECO:0000259" key="14">
    <source>
        <dbReference type="Pfam" id="PF02769"/>
    </source>
</evidence>
<evidence type="ECO:0000256" key="10">
    <source>
        <dbReference type="ARBA" id="ARBA00033093"/>
    </source>
</evidence>
<dbReference type="Gene3D" id="3.30.1330.10">
    <property type="entry name" value="PurM-like, N-terminal domain"/>
    <property type="match status" value="1"/>
</dbReference>
<keyword evidence="6 12" id="KW-0547">Nucleotide-binding</keyword>
<name>A0A2N5ZG56_MUIH1</name>
<evidence type="ECO:0000256" key="8">
    <source>
        <dbReference type="ARBA" id="ARBA00031908"/>
    </source>
</evidence>
<dbReference type="Proteomes" id="UP000234857">
    <property type="component" value="Unassembled WGS sequence"/>
</dbReference>
<dbReference type="Gene3D" id="3.90.650.10">
    <property type="entry name" value="PurM-like C-terminal domain"/>
    <property type="match status" value="1"/>
</dbReference>
<dbReference type="PANTHER" id="PTHR10520:SF12">
    <property type="entry name" value="TRIFUNCTIONAL PURINE BIOSYNTHETIC PROTEIN ADENOSINE-3"/>
    <property type="match status" value="1"/>
</dbReference>
<dbReference type="GO" id="GO:0046084">
    <property type="term" value="P:adenine biosynthetic process"/>
    <property type="evidence" value="ECO:0007669"/>
    <property type="project" value="TreeGrafter"/>
</dbReference>
<dbReference type="AlphaFoldDB" id="A0A2N5ZG56"/>
<organism evidence="15 16">
    <name type="scientific">Muiribacterium halophilum</name>
    <dbReference type="NCBI Taxonomy" id="2053465"/>
    <lineage>
        <taxon>Bacteria</taxon>
        <taxon>Candidatus Muiribacteriota</taxon>
        <taxon>Candidatus Muiribacteriia</taxon>
        <taxon>Candidatus Muiribacteriales</taxon>
        <taxon>Candidatus Muiribacteriaceae</taxon>
        <taxon>Candidatus Muiribacterium</taxon>
    </lineage>
</organism>
<dbReference type="NCBIfam" id="TIGR00878">
    <property type="entry name" value="purM"/>
    <property type="match status" value="1"/>
</dbReference>
<dbReference type="SUPFAM" id="SSF55326">
    <property type="entry name" value="PurM N-terminal domain-like"/>
    <property type="match status" value="1"/>
</dbReference>
<proteinExistence type="inferred from homology"/>
<dbReference type="FunFam" id="3.30.1330.10:FF:000001">
    <property type="entry name" value="Phosphoribosylformylglycinamidine cyclo-ligase"/>
    <property type="match status" value="1"/>
</dbReference>
<comment type="caution">
    <text evidence="15">The sequence shown here is derived from an EMBL/GenBank/DDBJ whole genome shotgun (WGS) entry which is preliminary data.</text>
</comment>
<comment type="pathway">
    <text evidence="1 12">Purine metabolism; IMP biosynthesis via de novo pathway; 5-amino-1-(5-phospho-D-ribosyl)imidazole from N(2)-formyl-N(1)-(5-phospho-D-ribosyl)glycinamide: step 2/2.</text>
</comment>
<sequence>MPRTYKEAGVDIEKGEKTIQNIKEMVLSTHNKNVLNGLGGFSSFYEIPKGYQNPVIVSGTDGVGTKLKIAIETGILDSVGIDLVAMCVNDIITCGAKPLFFLDYLATGKLSEKEFSNIISGIVQGCELAGISLVGGETAEMPGMYLKNDFDLAGFASGIIEKKDIIDGSMLKEGDVIYALTSSGLHSNGYSLVRYVIEKDMGISLNELYKRYPDLLNMIMRPTVIYSKKIQSLMKKIDINTMAHITGGGIKGNLERVIPESLDVHIERSSLPKLEIYKILANYIDEEEMYKVFNMGAGYIIGISENDCRRIEDDKDLIRIGKVKNGNGKVEYV</sequence>
<feature type="domain" description="PurM-like C-terminal" evidence="14">
    <location>
        <begin position="172"/>
        <end position="329"/>
    </location>
</feature>
<evidence type="ECO:0000256" key="6">
    <source>
        <dbReference type="ARBA" id="ARBA00022741"/>
    </source>
</evidence>
<dbReference type="SUPFAM" id="SSF56042">
    <property type="entry name" value="PurM C-terminal domain-like"/>
    <property type="match status" value="1"/>
</dbReference>
<evidence type="ECO:0000256" key="11">
    <source>
        <dbReference type="ARBA" id="ARBA00049057"/>
    </source>
</evidence>
<dbReference type="HAMAP" id="MF_00741">
    <property type="entry name" value="AIRS"/>
    <property type="match status" value="1"/>
</dbReference>
<dbReference type="InterPro" id="IPR010918">
    <property type="entry name" value="PurM-like_C_dom"/>
</dbReference>
<dbReference type="EC" id="6.3.3.1" evidence="3 12"/>
<evidence type="ECO:0000256" key="2">
    <source>
        <dbReference type="ARBA" id="ARBA00010280"/>
    </source>
</evidence>
<evidence type="ECO:0000256" key="5">
    <source>
        <dbReference type="ARBA" id="ARBA00022598"/>
    </source>
</evidence>
<evidence type="ECO:0000259" key="13">
    <source>
        <dbReference type="Pfam" id="PF00586"/>
    </source>
</evidence>
<dbReference type="PANTHER" id="PTHR10520">
    <property type="entry name" value="TRIFUNCTIONAL PURINE BIOSYNTHETIC PROTEIN ADENOSINE-3-RELATED"/>
    <property type="match status" value="1"/>
</dbReference>
<dbReference type="GO" id="GO:0004637">
    <property type="term" value="F:phosphoribosylamine-glycine ligase activity"/>
    <property type="evidence" value="ECO:0007669"/>
    <property type="project" value="TreeGrafter"/>
</dbReference>
<keyword evidence="12" id="KW-0658">Purine biosynthesis</keyword>
<comment type="similarity">
    <text evidence="2 12">Belongs to the AIR synthase family.</text>
</comment>
<keyword evidence="5 12" id="KW-0436">Ligase</keyword>
<keyword evidence="12" id="KW-0963">Cytoplasm</keyword>
<dbReference type="InterPro" id="IPR036676">
    <property type="entry name" value="PurM-like_C_sf"/>
</dbReference>
<evidence type="ECO:0000313" key="15">
    <source>
        <dbReference type="EMBL" id="PLX17602.1"/>
    </source>
</evidence>
<evidence type="ECO:0000256" key="4">
    <source>
        <dbReference type="ARBA" id="ARBA00020367"/>
    </source>
</evidence>
<protein>
    <recommendedName>
        <fullName evidence="4 12">Phosphoribosylformylglycinamidine cyclo-ligase</fullName>
        <ecNumber evidence="3 12">6.3.3.1</ecNumber>
    </recommendedName>
    <alternativeName>
        <fullName evidence="9 12">AIR synthase</fullName>
    </alternativeName>
    <alternativeName>
        <fullName evidence="10 12">AIRS</fullName>
    </alternativeName>
    <alternativeName>
        <fullName evidence="8 12">Phosphoribosyl-aminoimidazole synthetase</fullName>
    </alternativeName>
</protein>
<keyword evidence="7 12" id="KW-0067">ATP-binding</keyword>
<evidence type="ECO:0000256" key="3">
    <source>
        <dbReference type="ARBA" id="ARBA00013047"/>
    </source>
</evidence>
<evidence type="ECO:0000256" key="9">
    <source>
        <dbReference type="ARBA" id="ARBA00032931"/>
    </source>
</evidence>
<reference evidence="15 16" key="1">
    <citation type="submission" date="2017-11" db="EMBL/GenBank/DDBJ databases">
        <title>Genome-resolved metagenomics identifies genetic mobility, metabolic interactions, and unexpected diversity in perchlorate-reducing communities.</title>
        <authorList>
            <person name="Barnum T.P."/>
            <person name="Figueroa I.A."/>
            <person name="Carlstrom C.I."/>
            <person name="Lucas L.N."/>
            <person name="Engelbrektson A.L."/>
            <person name="Coates J.D."/>
        </authorList>
    </citation>
    <scope>NUCLEOTIDE SEQUENCE [LARGE SCALE GENOMIC DNA]</scope>
    <source>
        <strain evidence="15">BM706</strain>
    </source>
</reference>
<dbReference type="Pfam" id="PF00586">
    <property type="entry name" value="AIRS"/>
    <property type="match status" value="1"/>
</dbReference>
<accession>A0A2N5ZG56</accession>
<gene>
    <name evidence="12" type="primary">purM</name>
    <name evidence="15" type="ORF">C0601_07045</name>
</gene>
<comment type="subcellular location">
    <subcellularLocation>
        <location evidence="12">Cytoplasm</location>
    </subcellularLocation>
</comment>
<evidence type="ECO:0000256" key="7">
    <source>
        <dbReference type="ARBA" id="ARBA00022840"/>
    </source>
</evidence>
<evidence type="ECO:0000256" key="1">
    <source>
        <dbReference type="ARBA" id="ARBA00004686"/>
    </source>
</evidence>
<dbReference type="UniPathway" id="UPA00074">
    <property type="reaction ID" value="UER00129"/>
</dbReference>
<dbReference type="InterPro" id="IPR016188">
    <property type="entry name" value="PurM-like_N"/>
</dbReference>
<dbReference type="InterPro" id="IPR036921">
    <property type="entry name" value="PurM-like_N_sf"/>
</dbReference>
<dbReference type="InterPro" id="IPR004733">
    <property type="entry name" value="PurM_cligase"/>
</dbReference>
<dbReference type="GO" id="GO:0005524">
    <property type="term" value="F:ATP binding"/>
    <property type="evidence" value="ECO:0007669"/>
    <property type="project" value="UniProtKB-KW"/>
</dbReference>